<evidence type="ECO:0000256" key="4">
    <source>
        <dbReference type="ARBA" id="ARBA00023145"/>
    </source>
</evidence>
<sequence>MAATLSLGLCAPGAQAESNAAGRAAKQDARQDARQDPRRAGSGVEIRRTTDGIPHLRAASWRGLGTGAGYVQAEDALCTLADGFVTYEGRRSWYFGADARATRNSTYGKPKNIDSDFFFRAFADQSVTARYRAAHPAELNQLIEGYAAGYNRFLADARAKRVGAAGRTCLDQPWVRPIGADDIFRRMYAAQVGAGYARFVAAIANAGPAAPATADAVDANAVRATLAQRIGDQPGIGSNMLALGREATGEAGAVLLGNPHWFWGGPDRFYQMHLTIPGRFNAAGVALLGIPVIMIGFNENVAWSHTVSAARRFGLFDLALEADQPTRYVVDGASEAMRGREFSVDVRGEDGAARRVTRTLYGTRFGPVLDLAASDPAFGWGKRHALAIRDVNADNFRIFRNFFYWNQASSLDDFIAIQRREAAAPWINTMAIARGDGRIWYGDIGAVPNVPDSLREACATPLAKGFARVDPLTPFLDASRSECGWRSDGAAVQAGAMPASAQPWLLREDYVANMNDSYWLSNARQPLEGFPSVLGGERTALELRGRLGHRIAAELLAQPASSAATVSRQLRQAALSPRIHSAELFRDELLAQACTGSQVVLDPASLKAAGAKPDAAPEVDLADACRTLRAWSGQGDADDRGALLWEAFWGRLRTIPAASLYGTAFSGAAPLDTPAKPTPTPEQAGQALGAAVRILEGQGVALDAALGSRRYVDSGGRQVPLYGGCHTSGYFAVACNYDGSYRLGPDSMGNAYLQVVHFGPGGVEAHTLMAHGQDELAVSNGQGSAPVERYARKDWLRFPFHEKEIARDPGLRRSVLRP</sequence>
<keyword evidence="4" id="KW-0865">Zymogen</keyword>
<reference evidence="6 7" key="1">
    <citation type="submission" date="2018-12" db="EMBL/GenBank/DDBJ databases">
        <authorList>
            <person name="Yang E."/>
        </authorList>
    </citation>
    <scope>NUCLEOTIDE SEQUENCE [LARGE SCALE GENOMIC DNA]</scope>
    <source>
        <strain evidence="6 7">SOD</strain>
    </source>
</reference>
<dbReference type="PANTHER" id="PTHR34218:SF3">
    <property type="entry name" value="ACYL-HOMOSERINE LACTONE ACYLASE PVDQ"/>
    <property type="match status" value="1"/>
</dbReference>
<dbReference type="Pfam" id="PF01804">
    <property type="entry name" value="Penicil_amidase"/>
    <property type="match status" value="1"/>
</dbReference>
<dbReference type="PANTHER" id="PTHR34218">
    <property type="entry name" value="PEPTIDASE S45 PENICILLIN AMIDASE"/>
    <property type="match status" value="1"/>
</dbReference>
<dbReference type="GO" id="GO:0017000">
    <property type="term" value="P:antibiotic biosynthetic process"/>
    <property type="evidence" value="ECO:0007669"/>
    <property type="project" value="InterPro"/>
</dbReference>
<protein>
    <submittedName>
        <fullName evidence="6">Penicillin acylase family protein</fullName>
    </submittedName>
</protein>
<evidence type="ECO:0000313" key="6">
    <source>
        <dbReference type="EMBL" id="RSZ60565.1"/>
    </source>
</evidence>
<comment type="caution">
    <text evidence="6">The sequence shown here is derived from an EMBL/GenBank/DDBJ whole genome shotgun (WGS) entry which is preliminary data.</text>
</comment>
<dbReference type="InterPro" id="IPR002692">
    <property type="entry name" value="S45"/>
</dbReference>
<comment type="similarity">
    <text evidence="1">Belongs to the peptidase S45 family.</text>
</comment>
<dbReference type="GO" id="GO:0016811">
    <property type="term" value="F:hydrolase activity, acting on carbon-nitrogen (but not peptide) bonds, in linear amides"/>
    <property type="evidence" value="ECO:0007669"/>
    <property type="project" value="InterPro"/>
</dbReference>
<dbReference type="Gene3D" id="1.10.439.10">
    <property type="entry name" value="Penicillin Amidohydrolase, domain 1"/>
    <property type="match status" value="1"/>
</dbReference>
<dbReference type="InterPro" id="IPR043146">
    <property type="entry name" value="Penicillin_amidase_N_B-knob"/>
</dbReference>
<dbReference type="InterPro" id="IPR029055">
    <property type="entry name" value="Ntn_hydrolases_N"/>
</dbReference>
<evidence type="ECO:0000256" key="3">
    <source>
        <dbReference type="ARBA" id="ARBA00022801"/>
    </source>
</evidence>
<dbReference type="Gene3D" id="3.60.20.10">
    <property type="entry name" value="Glutamine Phosphoribosylpyrophosphate, subunit 1, domain 1"/>
    <property type="match status" value="1"/>
</dbReference>
<evidence type="ECO:0000256" key="5">
    <source>
        <dbReference type="SAM" id="MobiDB-lite"/>
    </source>
</evidence>
<dbReference type="InterPro" id="IPR023343">
    <property type="entry name" value="Penicillin_amidase_dom1"/>
</dbReference>
<dbReference type="InterPro" id="IPR043147">
    <property type="entry name" value="Penicillin_amidase_A-knob"/>
</dbReference>
<evidence type="ECO:0000313" key="7">
    <source>
        <dbReference type="Proteomes" id="UP000278085"/>
    </source>
</evidence>
<keyword evidence="3" id="KW-0378">Hydrolase</keyword>
<feature type="compositionally biased region" description="Basic and acidic residues" evidence="5">
    <location>
        <begin position="25"/>
        <end position="44"/>
    </location>
</feature>
<proteinExistence type="inferred from homology"/>
<dbReference type="AlphaFoldDB" id="A0A430HSP1"/>
<evidence type="ECO:0000256" key="1">
    <source>
        <dbReference type="ARBA" id="ARBA00006586"/>
    </source>
</evidence>
<keyword evidence="7" id="KW-1185">Reference proteome</keyword>
<organism evidence="6 7">
    <name type="scientific">Massilia atriviolacea</name>
    <dbReference type="NCBI Taxonomy" id="2495579"/>
    <lineage>
        <taxon>Bacteria</taxon>
        <taxon>Pseudomonadati</taxon>
        <taxon>Pseudomonadota</taxon>
        <taxon>Betaproteobacteria</taxon>
        <taxon>Burkholderiales</taxon>
        <taxon>Oxalobacteraceae</taxon>
        <taxon>Telluria group</taxon>
        <taxon>Massilia</taxon>
    </lineage>
</organism>
<keyword evidence="2" id="KW-0732">Signal</keyword>
<dbReference type="Gene3D" id="2.30.120.10">
    <property type="match status" value="1"/>
</dbReference>
<dbReference type="Proteomes" id="UP000278085">
    <property type="component" value="Unassembled WGS sequence"/>
</dbReference>
<dbReference type="OrthoDB" id="9760084at2"/>
<accession>A0A430HSP1</accession>
<name>A0A430HSP1_9BURK</name>
<evidence type="ECO:0000256" key="2">
    <source>
        <dbReference type="ARBA" id="ARBA00022729"/>
    </source>
</evidence>
<dbReference type="EMBL" id="RXLQ01000002">
    <property type="protein sequence ID" value="RSZ60565.1"/>
    <property type="molecule type" value="Genomic_DNA"/>
</dbReference>
<dbReference type="SUPFAM" id="SSF56235">
    <property type="entry name" value="N-terminal nucleophile aminohydrolases (Ntn hydrolases)"/>
    <property type="match status" value="1"/>
</dbReference>
<gene>
    <name evidence="6" type="ORF">EJB06_04600</name>
</gene>
<feature type="region of interest" description="Disordered" evidence="5">
    <location>
        <begin position="18"/>
        <end position="44"/>
    </location>
</feature>
<dbReference type="Gene3D" id="1.10.1400.10">
    <property type="match status" value="1"/>
</dbReference>